<evidence type="ECO:0000256" key="3">
    <source>
        <dbReference type="SAM" id="MobiDB-lite"/>
    </source>
</evidence>
<feature type="region of interest" description="Disordered" evidence="3">
    <location>
        <begin position="139"/>
        <end position="167"/>
    </location>
</feature>
<feature type="domain" description="HTH deoR-type" evidence="4">
    <location>
        <begin position="183"/>
        <end position="229"/>
    </location>
</feature>
<keyword evidence="1" id="KW-0805">Transcription regulation</keyword>
<dbReference type="AlphaFoldDB" id="A0A1F6VIT2"/>
<dbReference type="InterPro" id="IPR036388">
    <property type="entry name" value="WH-like_DNA-bd_sf"/>
</dbReference>
<proteinExistence type="predicted"/>
<evidence type="ECO:0000256" key="2">
    <source>
        <dbReference type="ARBA" id="ARBA00023163"/>
    </source>
</evidence>
<reference evidence="5 6" key="1">
    <citation type="journal article" date="2016" name="Nat. Commun.">
        <title>Thousands of microbial genomes shed light on interconnected biogeochemical processes in an aquifer system.</title>
        <authorList>
            <person name="Anantharaman K."/>
            <person name="Brown C.T."/>
            <person name="Hug L.A."/>
            <person name="Sharon I."/>
            <person name="Castelle C.J."/>
            <person name="Probst A.J."/>
            <person name="Thomas B.C."/>
            <person name="Singh A."/>
            <person name="Wilkins M.J."/>
            <person name="Karaoz U."/>
            <person name="Brodie E.L."/>
            <person name="Williams K.H."/>
            <person name="Hubbard S.S."/>
            <person name="Banfield J.F."/>
        </authorList>
    </citation>
    <scope>NUCLEOTIDE SEQUENCE [LARGE SCALE GENOMIC DNA]</scope>
</reference>
<comment type="caution">
    <text evidence="5">The sequence shown here is derived from an EMBL/GenBank/DDBJ whole genome shotgun (WGS) entry which is preliminary data.</text>
</comment>
<dbReference type="Proteomes" id="UP000178059">
    <property type="component" value="Unassembled WGS sequence"/>
</dbReference>
<dbReference type="STRING" id="1801743.A2824_02665"/>
<dbReference type="Gene3D" id="1.10.10.10">
    <property type="entry name" value="Winged helix-like DNA-binding domain superfamily/Winged helix DNA-binding domain"/>
    <property type="match status" value="1"/>
</dbReference>
<gene>
    <name evidence="5" type="ORF">A2824_02665</name>
</gene>
<keyword evidence="2" id="KW-0804">Transcription</keyword>
<evidence type="ECO:0000313" key="5">
    <source>
        <dbReference type="EMBL" id="OGI69560.1"/>
    </source>
</evidence>
<organism evidence="5 6">
    <name type="scientific">Candidatus Nomurabacteria bacterium RIFCSPHIGHO2_01_FULL_42_16</name>
    <dbReference type="NCBI Taxonomy" id="1801743"/>
    <lineage>
        <taxon>Bacteria</taxon>
        <taxon>Candidatus Nomuraibacteriota</taxon>
    </lineage>
</organism>
<evidence type="ECO:0000256" key="1">
    <source>
        <dbReference type="ARBA" id="ARBA00023015"/>
    </source>
</evidence>
<name>A0A1F6VIT2_9BACT</name>
<sequence>MENLTDKTINDISSVETRREQGQQIQAKIEKIVTAIFMVTDYIEKNEPIRTKLRAMCLDMISSAHASNHMATIAIKNEITAIINVGKTMGLISAMNGDILLQEIKKTKDILENSFVINLEKFDLAENNLLLNSPLEEYPKGEVENSSTPSRKRSTPQEGNLTPKRHSNVVYKTTGKDINNDTRKQAILNIIKVKKSAAINDIRMSVRGVSEKTIQRDLLSLMNDGLIKKEGEKRWSKYSLR</sequence>
<evidence type="ECO:0000313" key="6">
    <source>
        <dbReference type="Proteomes" id="UP000178059"/>
    </source>
</evidence>
<dbReference type="GO" id="GO:0003700">
    <property type="term" value="F:DNA-binding transcription factor activity"/>
    <property type="evidence" value="ECO:0007669"/>
    <property type="project" value="InterPro"/>
</dbReference>
<dbReference type="EMBL" id="MFTT01000023">
    <property type="protein sequence ID" value="OGI69560.1"/>
    <property type="molecule type" value="Genomic_DNA"/>
</dbReference>
<evidence type="ECO:0000259" key="4">
    <source>
        <dbReference type="Pfam" id="PF08220"/>
    </source>
</evidence>
<protein>
    <recommendedName>
        <fullName evidence="4">HTH deoR-type domain-containing protein</fullName>
    </recommendedName>
</protein>
<dbReference type="InterPro" id="IPR001034">
    <property type="entry name" value="DeoR_HTH"/>
</dbReference>
<accession>A0A1F6VIT2</accession>
<dbReference type="Pfam" id="PF08220">
    <property type="entry name" value="HTH_DeoR"/>
    <property type="match status" value="1"/>
</dbReference>